<keyword evidence="1" id="KW-1133">Transmembrane helix</keyword>
<dbReference type="Pfam" id="PF20153">
    <property type="entry name" value="DUF6535"/>
    <property type="match status" value="1"/>
</dbReference>
<feature type="transmembrane region" description="Helical" evidence="1">
    <location>
        <begin position="99"/>
        <end position="121"/>
    </location>
</feature>
<reference evidence="3 4" key="1">
    <citation type="journal article" date="2016" name="Mol. Biol. Evol.">
        <title>Comparative Genomics of Early-Diverging Mushroom-Forming Fungi Provides Insights into the Origins of Lignocellulose Decay Capabilities.</title>
        <authorList>
            <person name="Nagy L.G."/>
            <person name="Riley R."/>
            <person name="Tritt A."/>
            <person name="Adam C."/>
            <person name="Daum C."/>
            <person name="Floudas D."/>
            <person name="Sun H."/>
            <person name="Yadav J.S."/>
            <person name="Pangilinan J."/>
            <person name="Larsson K.H."/>
            <person name="Matsuura K."/>
            <person name="Barry K."/>
            <person name="Labutti K."/>
            <person name="Kuo R."/>
            <person name="Ohm R.A."/>
            <person name="Bhattacharya S.S."/>
            <person name="Shirouzu T."/>
            <person name="Yoshinaga Y."/>
            <person name="Martin F.M."/>
            <person name="Grigoriev I.V."/>
            <person name="Hibbett D.S."/>
        </authorList>
    </citation>
    <scope>NUCLEOTIDE SEQUENCE [LARGE SCALE GENOMIC DNA]</scope>
    <source>
        <strain evidence="3 4">HHB10207 ss-3</strain>
    </source>
</reference>
<protein>
    <recommendedName>
        <fullName evidence="2">DUF6535 domain-containing protein</fullName>
    </recommendedName>
</protein>
<feature type="domain" description="DUF6535" evidence="2">
    <location>
        <begin position="78"/>
        <end position="249"/>
    </location>
</feature>
<evidence type="ECO:0000256" key="1">
    <source>
        <dbReference type="SAM" id="Phobius"/>
    </source>
</evidence>
<sequence>MSFASPDSDVVPSLASPPACTVTNDLFDTPTFNKLINVTEKQSKTLEEHSSLLEALKKEAMKDEQPYDERDPDDEQTWSAMYKIAAEQIRPKVEEWKSFMDVSLVFIALFLAVLTAFLIPITQSLTPSPSTTSVTIINSTNIVISTQDSVNDDSSPSPPPDSVQKICAFYFLSLIVGIFNAVLCVLGRQWTGKLNSGTEGKTNLERTLLHEERRAMAERWLEPLVIALYSSLLLSIALFVSGLLYQIWTLADSFSGPAPTLLATCYLASFLAFTILVVIATTTGHAVIHRGSPFHGPFSQIICRIIGRRFTGRNHLVSSTLNRPVRKRWAELSLSMRQKILNLYMDLVSKASDSELLERAVPSFVYQHWVDAETLLPLKEAYARLMGSDTSSRVKRTVRVQIFRFLLWIATDNVQQHAEIITWCRKLCFEIISRQKLDTFREFFPVYRYFMSFEESNQDLRRSSHADPLQLESCIFDTLCTYDQDGELGDRHELFIVAVRYCDWLQQDNRQDDITRLLAVMNLPSLVRSLLRDPGYLLKPAFERMMSMFLSGKEAQVLCDLADFLSTFPIQIIEPSRLNIFLRYLIPRLGPDYVVPTNLDLSRILETMIRSPVEEDLDVVMFYLEHGGYQQASNTRIMLEYLSRCTWEPLNPSFASATSYIQTHYIHACLVPLPAYSRVLKTLPQIVDDPLDIYSEIEDNYFEAKQEFNDMMEIFHPNMDGWSTLIANYVDELKEQPPSRWHRFRTYLSGFFHRTQSDLDLEVQSQDSIPQDMWADIYNVPEPFHWSL</sequence>
<dbReference type="EMBL" id="KV428052">
    <property type="protein sequence ID" value="KZT39084.1"/>
    <property type="molecule type" value="Genomic_DNA"/>
</dbReference>
<feature type="transmembrane region" description="Helical" evidence="1">
    <location>
        <begin position="224"/>
        <end position="248"/>
    </location>
</feature>
<keyword evidence="4" id="KW-1185">Reference proteome</keyword>
<proteinExistence type="predicted"/>
<name>A0A166E0D8_9AGAM</name>
<keyword evidence="1" id="KW-0812">Transmembrane</keyword>
<evidence type="ECO:0000259" key="2">
    <source>
        <dbReference type="Pfam" id="PF20153"/>
    </source>
</evidence>
<organism evidence="3 4">
    <name type="scientific">Sistotremastrum suecicum HHB10207 ss-3</name>
    <dbReference type="NCBI Taxonomy" id="1314776"/>
    <lineage>
        <taxon>Eukaryota</taxon>
        <taxon>Fungi</taxon>
        <taxon>Dikarya</taxon>
        <taxon>Basidiomycota</taxon>
        <taxon>Agaricomycotina</taxon>
        <taxon>Agaricomycetes</taxon>
        <taxon>Sistotremastrales</taxon>
        <taxon>Sistotremastraceae</taxon>
        <taxon>Sistotremastrum</taxon>
    </lineage>
</organism>
<evidence type="ECO:0000313" key="3">
    <source>
        <dbReference type="EMBL" id="KZT39084.1"/>
    </source>
</evidence>
<feature type="transmembrane region" description="Helical" evidence="1">
    <location>
        <begin position="260"/>
        <end position="280"/>
    </location>
</feature>
<gene>
    <name evidence="3" type="ORF">SISSUDRAFT_1046149</name>
</gene>
<accession>A0A166E0D8</accession>
<feature type="transmembrane region" description="Helical" evidence="1">
    <location>
        <begin position="168"/>
        <end position="186"/>
    </location>
</feature>
<dbReference type="AlphaFoldDB" id="A0A166E0D8"/>
<dbReference type="InterPro" id="IPR045338">
    <property type="entry name" value="DUF6535"/>
</dbReference>
<evidence type="ECO:0000313" key="4">
    <source>
        <dbReference type="Proteomes" id="UP000076798"/>
    </source>
</evidence>
<keyword evidence="1" id="KW-0472">Membrane</keyword>
<dbReference type="Proteomes" id="UP000076798">
    <property type="component" value="Unassembled WGS sequence"/>
</dbReference>